<evidence type="ECO:0000313" key="1">
    <source>
        <dbReference type="EMBL" id="KAL3276866.1"/>
    </source>
</evidence>
<proteinExistence type="predicted"/>
<evidence type="ECO:0008006" key="3">
    <source>
        <dbReference type="Google" id="ProtNLM"/>
    </source>
</evidence>
<gene>
    <name evidence="1" type="ORF">HHI36_012229</name>
</gene>
<dbReference type="EMBL" id="JABFTP020000103">
    <property type="protein sequence ID" value="KAL3276866.1"/>
    <property type="molecule type" value="Genomic_DNA"/>
</dbReference>
<reference evidence="1 2" key="1">
    <citation type="journal article" date="2021" name="BMC Biol.">
        <title>Horizontally acquired antibacterial genes associated with adaptive radiation of ladybird beetles.</title>
        <authorList>
            <person name="Li H.S."/>
            <person name="Tang X.F."/>
            <person name="Huang Y.H."/>
            <person name="Xu Z.Y."/>
            <person name="Chen M.L."/>
            <person name="Du X.Y."/>
            <person name="Qiu B.Y."/>
            <person name="Chen P.T."/>
            <person name="Zhang W."/>
            <person name="Slipinski A."/>
            <person name="Escalona H.E."/>
            <person name="Waterhouse R.M."/>
            <person name="Zwick A."/>
            <person name="Pang H."/>
        </authorList>
    </citation>
    <scope>NUCLEOTIDE SEQUENCE [LARGE SCALE GENOMIC DNA]</scope>
    <source>
        <strain evidence="1">SYSU2018</strain>
    </source>
</reference>
<protein>
    <recommendedName>
        <fullName evidence="3">PiggyBac transposable element-derived protein 4 C-terminal zinc-ribbon domain-containing protein</fullName>
    </recommendedName>
</protein>
<dbReference type="Proteomes" id="UP001516400">
    <property type="component" value="Unassembled WGS sequence"/>
</dbReference>
<evidence type="ECO:0000313" key="2">
    <source>
        <dbReference type="Proteomes" id="UP001516400"/>
    </source>
</evidence>
<keyword evidence="2" id="KW-1185">Reference proteome</keyword>
<organism evidence="1 2">
    <name type="scientific">Cryptolaemus montrouzieri</name>
    <dbReference type="NCBI Taxonomy" id="559131"/>
    <lineage>
        <taxon>Eukaryota</taxon>
        <taxon>Metazoa</taxon>
        <taxon>Ecdysozoa</taxon>
        <taxon>Arthropoda</taxon>
        <taxon>Hexapoda</taxon>
        <taxon>Insecta</taxon>
        <taxon>Pterygota</taxon>
        <taxon>Neoptera</taxon>
        <taxon>Endopterygota</taxon>
        <taxon>Coleoptera</taxon>
        <taxon>Polyphaga</taxon>
        <taxon>Cucujiformia</taxon>
        <taxon>Coccinelloidea</taxon>
        <taxon>Coccinellidae</taxon>
        <taxon>Scymninae</taxon>
        <taxon>Scymnini</taxon>
        <taxon>Cryptolaemus</taxon>
    </lineage>
</organism>
<name>A0ABD2NF58_9CUCU</name>
<dbReference type="AlphaFoldDB" id="A0ABD2NF58"/>
<sequence>MASINVLVIYQLNNPQINSIRRKYLQEVRFELVKPLTSQEHIPRAIKLKTRLLLGLQEYPQAQNMPRRDGKGWCDFCFRARDRSTRKQCDKCNRRVCPDHQSIVYPNCDDNMIE</sequence>
<accession>A0ABD2NF58</accession>
<comment type="caution">
    <text evidence="1">The sequence shown here is derived from an EMBL/GenBank/DDBJ whole genome shotgun (WGS) entry which is preliminary data.</text>
</comment>